<gene>
    <name evidence="3" type="ORF">ACFOSS_13855</name>
</gene>
<keyword evidence="4" id="KW-1185">Reference proteome</keyword>
<dbReference type="Gene3D" id="3.30.70.1060">
    <property type="entry name" value="Dimeric alpha+beta barrel"/>
    <property type="match status" value="1"/>
</dbReference>
<dbReference type="InterPro" id="IPR005545">
    <property type="entry name" value="YCII"/>
</dbReference>
<evidence type="ECO:0000259" key="2">
    <source>
        <dbReference type="Pfam" id="PF03795"/>
    </source>
</evidence>
<dbReference type="InterPro" id="IPR051807">
    <property type="entry name" value="Sec-metab_biosynth-assoc"/>
</dbReference>
<evidence type="ECO:0000256" key="1">
    <source>
        <dbReference type="ARBA" id="ARBA00007689"/>
    </source>
</evidence>
<dbReference type="EMBL" id="JBHSAF010000014">
    <property type="protein sequence ID" value="MFC3914537.1"/>
    <property type="molecule type" value="Genomic_DNA"/>
</dbReference>
<proteinExistence type="inferred from homology"/>
<dbReference type="InterPro" id="IPR011008">
    <property type="entry name" value="Dimeric_a/b-barrel"/>
</dbReference>
<dbReference type="PANTHER" id="PTHR33606:SF3">
    <property type="entry name" value="PROTEIN YCII"/>
    <property type="match status" value="1"/>
</dbReference>
<sequence length="105" mass="11278">MWYLIFAEDVADSLPLRQQARPAHLARLQALNAEGRVLLAGPHPAIDSDDPGQAGFTGSTIIARFASLAEAESWANADPYVAAGVYAKVSVKPLKITVKPEQAFF</sequence>
<evidence type="ECO:0000313" key="4">
    <source>
        <dbReference type="Proteomes" id="UP001595692"/>
    </source>
</evidence>
<dbReference type="Proteomes" id="UP001595692">
    <property type="component" value="Unassembled WGS sequence"/>
</dbReference>
<organism evidence="3 4">
    <name type="scientific">Pseudaeromonas sharmana</name>
    <dbReference type="NCBI Taxonomy" id="328412"/>
    <lineage>
        <taxon>Bacteria</taxon>
        <taxon>Pseudomonadati</taxon>
        <taxon>Pseudomonadota</taxon>
        <taxon>Gammaproteobacteria</taxon>
        <taxon>Aeromonadales</taxon>
        <taxon>Aeromonadaceae</taxon>
        <taxon>Pseudaeromonas</taxon>
    </lineage>
</organism>
<dbReference type="SUPFAM" id="SSF54909">
    <property type="entry name" value="Dimeric alpha+beta barrel"/>
    <property type="match status" value="1"/>
</dbReference>
<accession>A0ABV8CRJ4</accession>
<dbReference type="PANTHER" id="PTHR33606">
    <property type="entry name" value="PROTEIN YCII"/>
    <property type="match status" value="1"/>
</dbReference>
<evidence type="ECO:0000313" key="3">
    <source>
        <dbReference type="EMBL" id="MFC3914537.1"/>
    </source>
</evidence>
<dbReference type="NCBIfam" id="NF008473">
    <property type="entry name" value="PRK11370.1"/>
    <property type="match status" value="1"/>
</dbReference>
<name>A0ABV8CRJ4_9GAMM</name>
<dbReference type="RefSeq" id="WP_377153509.1">
    <property type="nucleotide sequence ID" value="NZ_JBHSAF010000014.1"/>
</dbReference>
<protein>
    <submittedName>
        <fullName evidence="3">YciI family protein</fullName>
    </submittedName>
</protein>
<feature type="domain" description="YCII-related" evidence="2">
    <location>
        <begin position="1"/>
        <end position="95"/>
    </location>
</feature>
<dbReference type="Pfam" id="PF03795">
    <property type="entry name" value="YCII"/>
    <property type="match status" value="1"/>
</dbReference>
<comment type="similarity">
    <text evidence="1">Belongs to the YciI family.</text>
</comment>
<comment type="caution">
    <text evidence="3">The sequence shown here is derived from an EMBL/GenBank/DDBJ whole genome shotgun (WGS) entry which is preliminary data.</text>
</comment>
<reference evidence="4" key="1">
    <citation type="journal article" date="2019" name="Int. J. Syst. Evol. Microbiol.">
        <title>The Global Catalogue of Microorganisms (GCM) 10K type strain sequencing project: providing services to taxonomists for standard genome sequencing and annotation.</title>
        <authorList>
            <consortium name="The Broad Institute Genomics Platform"/>
            <consortium name="The Broad Institute Genome Sequencing Center for Infectious Disease"/>
            <person name="Wu L."/>
            <person name="Ma J."/>
        </authorList>
    </citation>
    <scope>NUCLEOTIDE SEQUENCE [LARGE SCALE GENOMIC DNA]</scope>
    <source>
        <strain evidence="4">CCUG 54939</strain>
    </source>
</reference>